<dbReference type="EMBL" id="KR053201">
    <property type="protein sequence ID" value="AKJ72374.1"/>
    <property type="molecule type" value="Genomic_DNA"/>
</dbReference>
<gene>
    <name evidence="1" type="ORF">GTE8_31</name>
</gene>
<protein>
    <submittedName>
        <fullName evidence="1">Putative structural protein</fullName>
    </submittedName>
</protein>
<keyword evidence="2" id="KW-1185">Reference proteome</keyword>
<proteinExistence type="predicted"/>
<dbReference type="KEGG" id="vg:26515989"/>
<evidence type="ECO:0000313" key="1">
    <source>
        <dbReference type="EMBL" id="AKJ72374.1"/>
    </source>
</evidence>
<evidence type="ECO:0000313" key="2">
    <source>
        <dbReference type="Proteomes" id="UP000204476"/>
    </source>
</evidence>
<name>A0A0K0N606_9CAUD</name>
<dbReference type="RefSeq" id="YP_009187093.1">
    <property type="nucleotide sequence ID" value="NC_028653.1"/>
</dbReference>
<sequence>MSAPVTTVREAIAKLVLRWDGDALDYESERRAFIEVTNGEGELLLPRGRKGDKGDDGLPGPKLAPDLILEEDQDADITPQLPAGLSDVDRGYVVVNDTTKTAWFWSGTGWQIVHDVVGMQGERGPAVGFSIGTITTSPANGSASVSIDPASTPGNMILNFTLPRGGQGPVGVGQRGLAGDAILQANDFAAPEGGAEGMTDGTTLVWDSTVGKFIPMIVNSGPAGPYGLGPNEFTAVNDNNWSNDYKIIAQITVPEQPFAWHPRVFAQCDVRLTGIQARVDLEARLGSPTGPIVGRGPGHTISTFIDNYYPRDLSPAFEGGPITPESTAYSIPRNTPGTIYLVIRRIDTLATFGVSTRKDRASLTVYCDPIPGSES</sequence>
<accession>A0A0K0N606</accession>
<dbReference type="OrthoDB" id="6338at10239"/>
<organism evidence="1 2">
    <name type="scientific">Gordonia phage GTE8</name>
    <dbReference type="NCBI Taxonomy" id="1647475"/>
    <lineage>
        <taxon>Viruses</taxon>
        <taxon>Duplodnaviria</taxon>
        <taxon>Heunggongvirae</taxon>
        <taxon>Uroviricota</taxon>
        <taxon>Caudoviricetes</taxon>
        <taxon>Zierdtviridae</taxon>
        <taxon>Emilbogenvirinae</taxon>
        <taxon>Foxborovirus</taxon>
        <taxon>Foxborovirus GTE8</taxon>
    </lineage>
</organism>
<dbReference type="Proteomes" id="UP000204476">
    <property type="component" value="Genome"/>
</dbReference>
<dbReference type="GeneID" id="26515989"/>
<reference evidence="1 2" key="1">
    <citation type="journal article" date="2015" name="PLoS ONE">
        <title>Lysis to Kill: Evaluation of the Lytic Abilities, and Genomics of Nine Bacteriophages Infective for Gordonia spp. and Their Potential Use in Activated Sludge Foam Biocontrol.</title>
        <authorList>
            <person name="Dyson Z.A."/>
            <person name="Tucci J."/>
            <person name="Seviour R.J."/>
            <person name="Petrovski S."/>
        </authorList>
    </citation>
    <scope>NUCLEOTIDE SEQUENCE [LARGE SCALE GENOMIC DNA]</scope>
</reference>